<dbReference type="PANTHER" id="PTHR42891:SF1">
    <property type="entry name" value="D-GLYCERO-BETA-D-MANNO-HEPTOSE-1,7-BISPHOSPHATE 7-PHOSPHATASE"/>
    <property type="match status" value="1"/>
</dbReference>
<feature type="region of interest" description="Disordered" evidence="1">
    <location>
        <begin position="78"/>
        <end position="103"/>
    </location>
</feature>
<dbReference type="Gene3D" id="3.40.50.1000">
    <property type="entry name" value="HAD superfamily/HAD-like"/>
    <property type="match status" value="1"/>
</dbReference>
<dbReference type="InterPro" id="IPR036412">
    <property type="entry name" value="HAD-like_sf"/>
</dbReference>
<dbReference type="SUPFAM" id="SSF56784">
    <property type="entry name" value="HAD-like"/>
    <property type="match status" value="1"/>
</dbReference>
<evidence type="ECO:0008006" key="4">
    <source>
        <dbReference type="Google" id="ProtNLM"/>
    </source>
</evidence>
<gene>
    <name evidence="2" type="ORF">ACFF45_07940</name>
</gene>
<keyword evidence="3" id="KW-1185">Reference proteome</keyword>
<protein>
    <recommendedName>
        <fullName evidence="4">HAD-IIIA family hydrolase</fullName>
    </recommendedName>
</protein>
<reference evidence="2 3" key="1">
    <citation type="submission" date="2024-09" db="EMBL/GenBank/DDBJ databases">
        <authorList>
            <person name="Sun Q."/>
            <person name="Mori K."/>
        </authorList>
    </citation>
    <scope>NUCLEOTIDE SEQUENCE [LARGE SCALE GENOMIC DNA]</scope>
    <source>
        <strain evidence="2 3">JCM 6917</strain>
    </source>
</reference>
<accession>A0ABV5MX90</accession>
<dbReference type="PANTHER" id="PTHR42891">
    <property type="entry name" value="D-GLYCERO-BETA-D-MANNO-HEPTOSE-1,7-BISPHOSPHATE 7-PHOSPHATASE"/>
    <property type="match status" value="1"/>
</dbReference>
<evidence type="ECO:0000313" key="2">
    <source>
        <dbReference type="EMBL" id="MFB9462645.1"/>
    </source>
</evidence>
<dbReference type="EMBL" id="JBHMCY010000011">
    <property type="protein sequence ID" value="MFB9462645.1"/>
    <property type="molecule type" value="Genomic_DNA"/>
</dbReference>
<dbReference type="InterPro" id="IPR004446">
    <property type="entry name" value="Heptose_bisP_phosphatase"/>
</dbReference>
<feature type="compositionally biased region" description="Low complexity" evidence="1">
    <location>
        <begin position="87"/>
        <end position="103"/>
    </location>
</feature>
<sequence>MSRIRVVLLDRDGVLVEDVPDNADPDRVRPVAGAREALALLRAHDVRTGFLTRQPGVAGGRLTEADVRRVDARVEDSSAPSTCAGCARTPPRTAAAAARPSRA</sequence>
<dbReference type="Proteomes" id="UP001589709">
    <property type="component" value="Unassembled WGS sequence"/>
</dbReference>
<dbReference type="InterPro" id="IPR023214">
    <property type="entry name" value="HAD_sf"/>
</dbReference>
<organism evidence="2 3">
    <name type="scientific">Streptomyces cinereospinus</name>
    <dbReference type="NCBI Taxonomy" id="285561"/>
    <lineage>
        <taxon>Bacteria</taxon>
        <taxon>Bacillati</taxon>
        <taxon>Actinomycetota</taxon>
        <taxon>Actinomycetes</taxon>
        <taxon>Kitasatosporales</taxon>
        <taxon>Streptomycetaceae</taxon>
        <taxon>Streptomyces</taxon>
    </lineage>
</organism>
<proteinExistence type="predicted"/>
<name>A0ABV5MX90_9ACTN</name>
<comment type="caution">
    <text evidence="2">The sequence shown here is derived from an EMBL/GenBank/DDBJ whole genome shotgun (WGS) entry which is preliminary data.</text>
</comment>
<evidence type="ECO:0000313" key="3">
    <source>
        <dbReference type="Proteomes" id="UP001589709"/>
    </source>
</evidence>
<dbReference type="RefSeq" id="WP_381343817.1">
    <property type="nucleotide sequence ID" value="NZ_JBHMCY010000011.1"/>
</dbReference>
<evidence type="ECO:0000256" key="1">
    <source>
        <dbReference type="SAM" id="MobiDB-lite"/>
    </source>
</evidence>